<comment type="caution">
    <text evidence="4">The sequence shown here is derived from an EMBL/GenBank/DDBJ whole genome shotgun (WGS) entry which is preliminary data.</text>
</comment>
<evidence type="ECO:0000313" key="5">
    <source>
        <dbReference type="Proteomes" id="UP000195106"/>
    </source>
</evidence>
<dbReference type="SUPFAM" id="SSF53383">
    <property type="entry name" value="PLP-dependent transferases"/>
    <property type="match status" value="1"/>
</dbReference>
<sequence>MTHASVKGTPLEVPDDLVRLSVGIEAVEDLVVDLERALGKALKQGKH</sequence>
<evidence type="ECO:0000256" key="1">
    <source>
        <dbReference type="ARBA" id="ARBA00001933"/>
    </source>
</evidence>
<dbReference type="InterPro" id="IPR015422">
    <property type="entry name" value="PyrdxlP-dep_Trfase_small"/>
</dbReference>
<keyword evidence="2 3" id="KW-0663">Pyridoxal phosphate</keyword>
<reference evidence="4 5" key="1">
    <citation type="submission" date="2016-08" db="EMBL/GenBank/DDBJ databases">
        <title>Genome sequence of Clavibacter michiganensis spp. strain CASJ009.</title>
        <authorList>
            <person name="Thapa S.P."/>
            <person name="Coaker G."/>
        </authorList>
    </citation>
    <scope>NUCLEOTIDE SEQUENCE [LARGE SCALE GENOMIC DNA]</scope>
    <source>
        <strain evidence="4">CASJ009</strain>
    </source>
</reference>
<evidence type="ECO:0000256" key="3">
    <source>
        <dbReference type="RuleBase" id="RU362118"/>
    </source>
</evidence>
<comment type="cofactor">
    <cofactor evidence="1 3">
        <name>pyridoxal 5'-phosphate</name>
        <dbReference type="ChEBI" id="CHEBI:597326"/>
    </cofactor>
</comment>
<evidence type="ECO:0000256" key="2">
    <source>
        <dbReference type="ARBA" id="ARBA00022898"/>
    </source>
</evidence>
<dbReference type="Proteomes" id="UP000195106">
    <property type="component" value="Unassembled WGS sequence"/>
</dbReference>
<dbReference type="EMBL" id="MDHJ01000001">
    <property type="protein sequence ID" value="OUE08164.1"/>
    <property type="molecule type" value="Genomic_DNA"/>
</dbReference>
<dbReference type="Gene3D" id="3.90.1150.10">
    <property type="entry name" value="Aspartate Aminotransferase, domain 1"/>
    <property type="match status" value="1"/>
</dbReference>
<evidence type="ECO:0000313" key="4">
    <source>
        <dbReference type="EMBL" id="OUE08164.1"/>
    </source>
</evidence>
<dbReference type="GO" id="GO:0030170">
    <property type="term" value="F:pyridoxal phosphate binding"/>
    <property type="evidence" value="ECO:0007669"/>
    <property type="project" value="InterPro"/>
</dbReference>
<dbReference type="Pfam" id="PF01053">
    <property type="entry name" value="Cys_Met_Meta_PP"/>
    <property type="match status" value="1"/>
</dbReference>
<comment type="similarity">
    <text evidence="3">Belongs to the trans-sulfuration enzymes family.</text>
</comment>
<proteinExistence type="inferred from homology"/>
<protein>
    <submittedName>
        <fullName evidence="4">Cystathionine gamma-synthase</fullName>
    </submittedName>
</protein>
<dbReference type="InterPro" id="IPR015424">
    <property type="entry name" value="PyrdxlP-dep_Trfase"/>
</dbReference>
<gene>
    <name evidence="4" type="primary">metB_2</name>
    <name evidence="4" type="ORF">CMsap09_04380</name>
</gene>
<name>A0A251XRF5_9MICO</name>
<dbReference type="AlphaFoldDB" id="A0A251XRF5"/>
<organism evidence="4 5">
    <name type="scientific">Clavibacter michiganensis</name>
    <dbReference type="NCBI Taxonomy" id="28447"/>
    <lineage>
        <taxon>Bacteria</taxon>
        <taxon>Bacillati</taxon>
        <taxon>Actinomycetota</taxon>
        <taxon>Actinomycetes</taxon>
        <taxon>Micrococcales</taxon>
        <taxon>Microbacteriaceae</taxon>
        <taxon>Clavibacter</taxon>
    </lineage>
</organism>
<dbReference type="InterPro" id="IPR000277">
    <property type="entry name" value="Cys/Met-Metab_PyrdxlP-dep_enz"/>
</dbReference>
<dbReference type="GO" id="GO:0019346">
    <property type="term" value="P:transsulfuration"/>
    <property type="evidence" value="ECO:0007669"/>
    <property type="project" value="InterPro"/>
</dbReference>
<accession>A0A251XRF5</accession>